<sequence length="115" mass="12586">MGSNKDYISNLTKTTIGKSQPLGPSSPKCETSEAEAMFGTLVNGLMFMATALFLNDTEIPLKGHPVTLDETKFIRNAINDVALGVARAGLSRYLNRRYGWSNENGYEATRGKIKL</sequence>
<name>A0A835JG57_9ROSI</name>
<evidence type="ECO:0000313" key="2">
    <source>
        <dbReference type="Proteomes" id="UP000657918"/>
    </source>
</evidence>
<dbReference type="Proteomes" id="UP000657918">
    <property type="component" value="Unassembled WGS sequence"/>
</dbReference>
<gene>
    <name evidence="1" type="ORF">SADUNF_Sadunf14G0069700</name>
</gene>
<dbReference type="PANTHER" id="PTHR31650">
    <property type="entry name" value="O-ACYLTRANSFERASE (WSD1-LIKE) FAMILY PROTEIN"/>
    <property type="match status" value="1"/>
</dbReference>
<evidence type="ECO:0000313" key="1">
    <source>
        <dbReference type="EMBL" id="KAF9669072.1"/>
    </source>
</evidence>
<dbReference type="PANTHER" id="PTHR31650:SF74">
    <property type="entry name" value="O-ACYLTRANSFERASE WSD1-LIKE"/>
    <property type="match status" value="1"/>
</dbReference>
<comment type="caution">
    <text evidence="1">The sequence shown here is derived from an EMBL/GenBank/DDBJ whole genome shotgun (WGS) entry which is preliminary data.</text>
</comment>
<accession>A0A835JG57</accession>
<keyword evidence="2" id="KW-1185">Reference proteome</keyword>
<dbReference type="GO" id="GO:0019432">
    <property type="term" value="P:triglyceride biosynthetic process"/>
    <property type="evidence" value="ECO:0007669"/>
    <property type="project" value="TreeGrafter"/>
</dbReference>
<organism evidence="1 2">
    <name type="scientific">Salix dunnii</name>
    <dbReference type="NCBI Taxonomy" id="1413687"/>
    <lineage>
        <taxon>Eukaryota</taxon>
        <taxon>Viridiplantae</taxon>
        <taxon>Streptophyta</taxon>
        <taxon>Embryophyta</taxon>
        <taxon>Tracheophyta</taxon>
        <taxon>Spermatophyta</taxon>
        <taxon>Magnoliopsida</taxon>
        <taxon>eudicotyledons</taxon>
        <taxon>Gunneridae</taxon>
        <taxon>Pentapetalae</taxon>
        <taxon>rosids</taxon>
        <taxon>fabids</taxon>
        <taxon>Malpighiales</taxon>
        <taxon>Salicaceae</taxon>
        <taxon>Saliceae</taxon>
        <taxon>Salix</taxon>
    </lineage>
</organism>
<dbReference type="OrthoDB" id="619536at2759"/>
<proteinExistence type="predicted"/>
<dbReference type="GO" id="GO:0005886">
    <property type="term" value="C:plasma membrane"/>
    <property type="evidence" value="ECO:0007669"/>
    <property type="project" value="TreeGrafter"/>
</dbReference>
<dbReference type="EMBL" id="JADGMS010000014">
    <property type="protein sequence ID" value="KAF9669072.1"/>
    <property type="molecule type" value="Genomic_DNA"/>
</dbReference>
<protein>
    <submittedName>
        <fullName evidence="1">Uncharacterized protein</fullName>
    </submittedName>
</protein>
<dbReference type="AlphaFoldDB" id="A0A835JG57"/>
<dbReference type="GO" id="GO:0008374">
    <property type="term" value="F:O-acyltransferase activity"/>
    <property type="evidence" value="ECO:0007669"/>
    <property type="project" value="InterPro"/>
</dbReference>
<dbReference type="InterPro" id="IPR045034">
    <property type="entry name" value="O-acyltransferase_WSD1-like"/>
</dbReference>
<reference evidence="1 2" key="1">
    <citation type="submission" date="2020-10" db="EMBL/GenBank/DDBJ databases">
        <title>Plant Genome Project.</title>
        <authorList>
            <person name="Zhang R.-G."/>
        </authorList>
    </citation>
    <scope>NUCLEOTIDE SEQUENCE [LARGE SCALE GENOMIC DNA]</scope>
    <source>
        <strain evidence="1">FAFU-HL-1</strain>
        <tissue evidence="1">Leaf</tissue>
    </source>
</reference>